<comment type="caution">
    <text evidence="1">The sequence shown here is derived from an EMBL/GenBank/DDBJ whole genome shotgun (WGS) entry which is preliminary data.</text>
</comment>
<evidence type="ECO:0000313" key="1">
    <source>
        <dbReference type="EMBL" id="KAJ9120411.1"/>
    </source>
</evidence>
<name>A0ACC2X9W2_9TREE</name>
<gene>
    <name evidence="1" type="ORF">QFC24_005368</name>
</gene>
<organism evidence="1 2">
    <name type="scientific">Naganishia onofrii</name>
    <dbReference type="NCBI Taxonomy" id="1851511"/>
    <lineage>
        <taxon>Eukaryota</taxon>
        <taxon>Fungi</taxon>
        <taxon>Dikarya</taxon>
        <taxon>Basidiomycota</taxon>
        <taxon>Agaricomycotina</taxon>
        <taxon>Tremellomycetes</taxon>
        <taxon>Filobasidiales</taxon>
        <taxon>Filobasidiaceae</taxon>
        <taxon>Naganishia</taxon>
    </lineage>
</organism>
<protein>
    <submittedName>
        <fullName evidence="1">Uncharacterized protein</fullName>
    </submittedName>
</protein>
<evidence type="ECO:0000313" key="2">
    <source>
        <dbReference type="Proteomes" id="UP001234202"/>
    </source>
</evidence>
<keyword evidence="2" id="KW-1185">Reference proteome</keyword>
<reference evidence="1" key="1">
    <citation type="submission" date="2023-04" db="EMBL/GenBank/DDBJ databases">
        <title>Draft Genome sequencing of Naganishia species isolated from polar environments using Oxford Nanopore Technology.</title>
        <authorList>
            <person name="Leo P."/>
            <person name="Venkateswaran K."/>
        </authorList>
    </citation>
    <scope>NUCLEOTIDE SEQUENCE</scope>
    <source>
        <strain evidence="1">DBVPG 5303</strain>
    </source>
</reference>
<dbReference type="EMBL" id="JASBWV010000021">
    <property type="protein sequence ID" value="KAJ9120411.1"/>
    <property type="molecule type" value="Genomic_DNA"/>
</dbReference>
<proteinExistence type="predicted"/>
<sequence>MRTDAIALGLLQAPSSSFVGSFPITQSGISRSIESDDSRTHSQPAEATLQDASLHSSAADVFLSQNRNITPAVPVDSRPVTQISGVLVEDMKISSYEKSGYHRIATILTSKLPSWFDKQPVNIGFNRCFADENVAITWLGEASDQITNPAGRGFICRITQEPKYRTKLLETDRPVLRFEYTCATQHLDLPHDISHRPPVFFSESPLDDQQRRKEETPRRSSEASSTSGHDTSGTDGSDPEYIKFKHINHQTWEAGIDRALFDGEIIRNAGGDPVVSDYQNTLRALQSKEERERGVLRRISRN</sequence>
<dbReference type="Proteomes" id="UP001234202">
    <property type="component" value="Unassembled WGS sequence"/>
</dbReference>
<accession>A0ACC2X9W2</accession>